<sequence length="817" mass="88560">MHTLSVDSGPLFSNLAFSGSPNGPQQPEDAKPDAAQVGGGGMTDLGVVRNGFGLGNAFTTPVEEGNDMETGKEEYFLCHETQPDQFRCQSRPRPAKPFQKWMKTLHKRVLRQHQMLGDDGSLAPWLREASERGSPSRGSAHHRHSSSDSSFAFVTTPKSASISMNGLSLLTRSRKTTIRSSRGPRTERSSRASVSGPRLSEESCRPEKQVPVDTAVVERALQRRRILEELISTEESYIGDVYVTILASLPTTPAGLRSSVNRNLTDIVELHEELLGELHWALPDSGCTQPNLPIQQTEPSSSNCGNRHWRGLDIVPEGRDGVLWPKDVPGRVAEPQVAAEVAKVFMKRQLDAVLRNRIRSFGHLRLCGALHVCWQTKDGASGQYMVALLYRDWLCLATAARVDQVYTIQACISLNNIRVEEVDNGRGTIARKISIHRATTIGPKSPLYQVILKNTSAAKEAPTSSGSQINRSQSLLTTNSRIPVLAPARAERARLEALLSDVWTRDVLPFPGITARSRSEHLVRASASSMMRKLSSVTIPGSFSRRSASFASLHTQSQHQQKEKKSGTAAATSTEIEPWTTKQAPALAGASDLAYPAAAPDHHPGPHRDQHRPRTATTTTATTATTATTMSTSEPERDSSEALEMAGRRRPAASAGTIPRRASAPDELGRCTEEEGQPEPQEQEQTTAGRKERGKSSPRPNSQRSQLSEISASGREAEMNMLRKSSGCKGGGRGRGRGRGGGGVVEGESSGEKKKKNENPEGGSVQVSMGDGGAGMASSSSRSKSLRLSGKRLAQASVRRREAVADRFRSFFRQGGC</sequence>
<feature type="compositionally biased region" description="Polar residues" evidence="1">
    <location>
        <begin position="15"/>
        <end position="25"/>
    </location>
</feature>
<name>Q2HE09_CHAGB</name>
<accession>Q2HE09</accession>
<dbReference type="InParanoid" id="Q2HE09"/>
<dbReference type="RefSeq" id="XP_001220766.1">
    <property type="nucleotide sequence ID" value="XM_001220765.1"/>
</dbReference>
<feature type="compositionally biased region" description="Polar residues" evidence="1">
    <location>
        <begin position="569"/>
        <end position="581"/>
    </location>
</feature>
<proteinExistence type="predicted"/>
<evidence type="ECO:0000313" key="2">
    <source>
        <dbReference type="EMBL" id="EAQ93310.1"/>
    </source>
</evidence>
<feature type="region of interest" description="Disordered" evidence="1">
    <location>
        <begin position="595"/>
        <end position="802"/>
    </location>
</feature>
<reference evidence="3" key="1">
    <citation type="journal article" date="2015" name="Genome Announc.">
        <title>Draft genome sequence of the cellulolytic fungus Chaetomium globosum.</title>
        <authorList>
            <person name="Cuomo C.A."/>
            <person name="Untereiner W.A."/>
            <person name="Ma L.-J."/>
            <person name="Grabherr M."/>
            <person name="Birren B.W."/>
        </authorList>
    </citation>
    <scope>NUCLEOTIDE SEQUENCE [LARGE SCALE GENOMIC DNA]</scope>
    <source>
        <strain evidence="3">ATCC 6205 / CBS 148.51 / DSM 1962 / NBRC 6347 / NRRL 1970</strain>
    </source>
</reference>
<feature type="region of interest" description="Disordered" evidence="1">
    <location>
        <begin position="549"/>
        <end position="581"/>
    </location>
</feature>
<dbReference type="InterPro" id="IPR035899">
    <property type="entry name" value="DBL_dom_sf"/>
</dbReference>
<feature type="compositionally biased region" description="Basic and acidic residues" evidence="1">
    <location>
        <begin position="663"/>
        <end position="673"/>
    </location>
</feature>
<feature type="region of interest" description="Disordered" evidence="1">
    <location>
        <begin position="128"/>
        <end position="152"/>
    </location>
</feature>
<dbReference type="AlphaFoldDB" id="Q2HE09"/>
<feature type="compositionally biased region" description="Basic and acidic residues" evidence="1">
    <location>
        <begin position="750"/>
        <end position="759"/>
    </location>
</feature>
<gene>
    <name evidence="2" type="ORF">CHGG_01545</name>
</gene>
<dbReference type="GeneID" id="4388022"/>
<dbReference type="SUPFAM" id="SSF48065">
    <property type="entry name" value="DBL homology domain (DH-domain)"/>
    <property type="match status" value="1"/>
</dbReference>
<evidence type="ECO:0000256" key="1">
    <source>
        <dbReference type="SAM" id="MobiDB-lite"/>
    </source>
</evidence>
<dbReference type="HOGENOM" id="CLU_345811_0_0_1"/>
<evidence type="ECO:0008006" key="4">
    <source>
        <dbReference type="Google" id="ProtNLM"/>
    </source>
</evidence>
<dbReference type="Proteomes" id="UP000001056">
    <property type="component" value="Unassembled WGS sequence"/>
</dbReference>
<organism evidence="2 3">
    <name type="scientific">Chaetomium globosum (strain ATCC 6205 / CBS 148.51 / DSM 1962 / NBRC 6347 / NRRL 1970)</name>
    <name type="common">Soil fungus</name>
    <dbReference type="NCBI Taxonomy" id="306901"/>
    <lineage>
        <taxon>Eukaryota</taxon>
        <taxon>Fungi</taxon>
        <taxon>Dikarya</taxon>
        <taxon>Ascomycota</taxon>
        <taxon>Pezizomycotina</taxon>
        <taxon>Sordariomycetes</taxon>
        <taxon>Sordariomycetidae</taxon>
        <taxon>Sordariales</taxon>
        <taxon>Chaetomiaceae</taxon>
        <taxon>Chaetomium</taxon>
    </lineage>
</organism>
<feature type="compositionally biased region" description="Polar residues" evidence="1">
    <location>
        <begin position="698"/>
        <end position="711"/>
    </location>
</feature>
<feature type="compositionally biased region" description="Low complexity" evidence="1">
    <location>
        <begin position="615"/>
        <end position="629"/>
    </location>
</feature>
<protein>
    <recommendedName>
        <fullName evidence="4">DH domain-containing protein</fullName>
    </recommendedName>
</protein>
<dbReference type="eggNOG" id="KOG3519">
    <property type="taxonomic scope" value="Eukaryota"/>
</dbReference>
<keyword evidence="3" id="KW-1185">Reference proteome</keyword>
<dbReference type="VEuPathDB" id="FungiDB:CHGG_01545"/>
<dbReference type="EMBL" id="CH408029">
    <property type="protein sequence ID" value="EAQ93310.1"/>
    <property type="molecule type" value="Genomic_DNA"/>
</dbReference>
<dbReference type="Gene3D" id="1.20.900.10">
    <property type="entry name" value="Dbl homology (DH) domain"/>
    <property type="match status" value="1"/>
</dbReference>
<feature type="region of interest" description="Disordered" evidence="1">
    <location>
        <begin position="165"/>
        <end position="207"/>
    </location>
</feature>
<dbReference type="OrthoDB" id="8059989at2759"/>
<feature type="region of interest" description="Disordered" evidence="1">
    <location>
        <begin position="1"/>
        <end position="42"/>
    </location>
</feature>
<evidence type="ECO:0000313" key="3">
    <source>
        <dbReference type="Proteomes" id="UP000001056"/>
    </source>
</evidence>
<dbReference type="STRING" id="306901.Q2HE09"/>
<feature type="compositionally biased region" description="Low complexity" evidence="1">
    <location>
        <begin position="776"/>
        <end position="794"/>
    </location>
</feature>